<feature type="region of interest" description="Disordered" evidence="1">
    <location>
        <begin position="36"/>
        <end position="60"/>
    </location>
</feature>
<organism evidence="2 3">
    <name type="scientific">Streptomyces maoxianensis</name>
    <dbReference type="NCBI Taxonomy" id="1459942"/>
    <lineage>
        <taxon>Bacteria</taxon>
        <taxon>Bacillati</taxon>
        <taxon>Actinomycetota</taxon>
        <taxon>Actinomycetes</taxon>
        <taxon>Kitasatosporales</taxon>
        <taxon>Streptomycetaceae</taxon>
        <taxon>Streptomyces</taxon>
    </lineage>
</organism>
<dbReference type="RefSeq" id="WP_381195155.1">
    <property type="nucleotide sequence ID" value="NZ_JBHSFE010000011.1"/>
</dbReference>
<sequence>MVDRDLPIDLARIWLGHGWDAVWNYVPAPLEPAEPEPEVIQEHVTEPAPALPATPAVPPG</sequence>
<name>A0ABV9G611_9ACTN</name>
<comment type="caution">
    <text evidence="2">The sequence shown here is derived from an EMBL/GenBank/DDBJ whole genome shotgun (WGS) entry which is preliminary data.</text>
</comment>
<dbReference type="EMBL" id="JBHSFE010000011">
    <property type="protein sequence ID" value="MFC4608968.1"/>
    <property type="molecule type" value="Genomic_DNA"/>
</dbReference>
<protein>
    <submittedName>
        <fullName evidence="2">Uncharacterized protein</fullName>
    </submittedName>
</protein>
<evidence type="ECO:0000256" key="1">
    <source>
        <dbReference type="SAM" id="MobiDB-lite"/>
    </source>
</evidence>
<reference evidence="3" key="1">
    <citation type="journal article" date="2019" name="Int. J. Syst. Evol. Microbiol.">
        <title>The Global Catalogue of Microorganisms (GCM) 10K type strain sequencing project: providing services to taxonomists for standard genome sequencing and annotation.</title>
        <authorList>
            <consortium name="The Broad Institute Genomics Platform"/>
            <consortium name="The Broad Institute Genome Sequencing Center for Infectious Disease"/>
            <person name="Wu L."/>
            <person name="Ma J."/>
        </authorList>
    </citation>
    <scope>NUCLEOTIDE SEQUENCE [LARGE SCALE GENOMIC DNA]</scope>
    <source>
        <strain evidence="3">CGMCC 4.7139</strain>
    </source>
</reference>
<proteinExistence type="predicted"/>
<keyword evidence="3" id="KW-1185">Reference proteome</keyword>
<accession>A0ABV9G611</accession>
<feature type="compositionally biased region" description="Pro residues" evidence="1">
    <location>
        <begin position="49"/>
        <end position="60"/>
    </location>
</feature>
<gene>
    <name evidence="2" type="ORF">ACFO9E_14250</name>
</gene>
<dbReference type="Proteomes" id="UP001595993">
    <property type="component" value="Unassembled WGS sequence"/>
</dbReference>
<evidence type="ECO:0000313" key="2">
    <source>
        <dbReference type="EMBL" id="MFC4608968.1"/>
    </source>
</evidence>
<evidence type="ECO:0000313" key="3">
    <source>
        <dbReference type="Proteomes" id="UP001595993"/>
    </source>
</evidence>